<evidence type="ECO:0000313" key="3">
    <source>
        <dbReference type="EMBL" id="KAK6931198.1"/>
    </source>
</evidence>
<dbReference type="InterPro" id="IPR002885">
    <property type="entry name" value="PPR_rpt"/>
</dbReference>
<feature type="repeat" description="PPR" evidence="2">
    <location>
        <begin position="121"/>
        <end position="155"/>
    </location>
</feature>
<evidence type="ECO:0000256" key="1">
    <source>
        <dbReference type="ARBA" id="ARBA00022737"/>
    </source>
</evidence>
<dbReference type="GO" id="GO:0003723">
    <property type="term" value="F:RNA binding"/>
    <property type="evidence" value="ECO:0007669"/>
    <property type="project" value="InterPro"/>
</dbReference>
<dbReference type="Gene3D" id="1.25.40.10">
    <property type="entry name" value="Tetratricopeptide repeat domain"/>
    <property type="match status" value="2"/>
</dbReference>
<dbReference type="NCBIfam" id="TIGR00756">
    <property type="entry name" value="PPR"/>
    <property type="match status" value="2"/>
</dbReference>
<comment type="caution">
    <text evidence="3">The sequence shown here is derived from an EMBL/GenBank/DDBJ whole genome shotgun (WGS) entry which is preliminary data.</text>
</comment>
<protein>
    <submittedName>
        <fullName evidence="3">E motif</fullName>
    </submittedName>
</protein>
<dbReference type="PANTHER" id="PTHR47926">
    <property type="entry name" value="PENTATRICOPEPTIDE REPEAT-CONTAINING PROTEIN"/>
    <property type="match status" value="1"/>
</dbReference>
<keyword evidence="1" id="KW-0677">Repeat</keyword>
<dbReference type="PROSITE" id="PS51375">
    <property type="entry name" value="PPR"/>
    <property type="match status" value="1"/>
</dbReference>
<accession>A0AAN8VP13</accession>
<evidence type="ECO:0000256" key="2">
    <source>
        <dbReference type="PROSITE-ProRule" id="PRU00708"/>
    </source>
</evidence>
<dbReference type="InterPro" id="IPR046960">
    <property type="entry name" value="PPR_At4g14850-like_plant"/>
</dbReference>
<organism evidence="3 4">
    <name type="scientific">Dillenia turbinata</name>
    <dbReference type="NCBI Taxonomy" id="194707"/>
    <lineage>
        <taxon>Eukaryota</taxon>
        <taxon>Viridiplantae</taxon>
        <taxon>Streptophyta</taxon>
        <taxon>Embryophyta</taxon>
        <taxon>Tracheophyta</taxon>
        <taxon>Spermatophyta</taxon>
        <taxon>Magnoliopsida</taxon>
        <taxon>eudicotyledons</taxon>
        <taxon>Gunneridae</taxon>
        <taxon>Pentapetalae</taxon>
        <taxon>Dilleniales</taxon>
        <taxon>Dilleniaceae</taxon>
        <taxon>Dillenia</taxon>
    </lineage>
</organism>
<dbReference type="Pfam" id="PF01535">
    <property type="entry name" value="PPR"/>
    <property type="match status" value="3"/>
</dbReference>
<feature type="non-terminal residue" evidence="3">
    <location>
        <position position="290"/>
    </location>
</feature>
<evidence type="ECO:0000313" key="4">
    <source>
        <dbReference type="Proteomes" id="UP001370490"/>
    </source>
</evidence>
<keyword evidence="4" id="KW-1185">Reference proteome</keyword>
<dbReference type="InterPro" id="IPR011990">
    <property type="entry name" value="TPR-like_helical_dom_sf"/>
</dbReference>
<dbReference type="Pfam" id="PF20431">
    <property type="entry name" value="E_motif"/>
    <property type="match status" value="1"/>
</dbReference>
<gene>
    <name evidence="3" type="ORF">RJ641_002991</name>
</gene>
<dbReference type="Proteomes" id="UP001370490">
    <property type="component" value="Unassembled WGS sequence"/>
</dbReference>
<dbReference type="AlphaFoldDB" id="A0AAN8VP13"/>
<sequence length="290" mass="32368">MRVRMMSSPLSKWRQHDLNLTWNIILSGVFTAGEGNEAIKYFNRMQSACCVHSVKSITSLLSACSALSALNLGKEINGHVIRTGIDDDELISTALVDMYMKCGYPSWARQVFDQYDIKPDDPAFLHAVTSGYRRNGDSESAFKIFQMMLEEKVQLCPATFITVLCVGTWGWHFFKSMTNQYGVEPNLEHLGCMVDLLGRSGRLDEAGKLIGEMSKEVIGEISKPSASAFSSLLGVCKLHSDPEPEPENPAPLVISSNIDAGEGRWKDLERIRKLMNDRGFRKFHGHNMLG</sequence>
<dbReference type="EMBL" id="JBAMMX010000011">
    <property type="protein sequence ID" value="KAK6931198.1"/>
    <property type="molecule type" value="Genomic_DNA"/>
</dbReference>
<name>A0AAN8VP13_9MAGN</name>
<proteinExistence type="predicted"/>
<dbReference type="GO" id="GO:0009451">
    <property type="term" value="P:RNA modification"/>
    <property type="evidence" value="ECO:0007669"/>
    <property type="project" value="InterPro"/>
</dbReference>
<reference evidence="3 4" key="1">
    <citation type="submission" date="2023-12" db="EMBL/GenBank/DDBJ databases">
        <title>A high-quality genome assembly for Dillenia turbinata (Dilleniales).</title>
        <authorList>
            <person name="Chanderbali A."/>
        </authorList>
    </citation>
    <scope>NUCLEOTIDE SEQUENCE [LARGE SCALE GENOMIC DNA]</scope>
    <source>
        <strain evidence="3">LSX21</strain>
        <tissue evidence="3">Leaf</tissue>
    </source>
</reference>
<dbReference type="InterPro" id="IPR046848">
    <property type="entry name" value="E_motif"/>
</dbReference>
<dbReference type="PANTHER" id="PTHR47926:SF424">
    <property type="entry name" value="PENTACOTRIPEPTIDE-REPEAT REGION OF PRORP DOMAIN-CONTAINING PROTEIN"/>
    <property type="match status" value="1"/>
</dbReference>